<reference evidence="1 2" key="1">
    <citation type="journal article" date="2022" name="Nat. Ecol. Evol.">
        <title>A masculinizing supergene underlies an exaggerated male reproductive morph in a spider.</title>
        <authorList>
            <person name="Hendrickx F."/>
            <person name="De Corte Z."/>
            <person name="Sonet G."/>
            <person name="Van Belleghem S.M."/>
            <person name="Kostlbacher S."/>
            <person name="Vangestel C."/>
        </authorList>
    </citation>
    <scope>NUCLEOTIDE SEQUENCE [LARGE SCALE GENOMIC DNA]</scope>
    <source>
        <strain evidence="1">W744_W776</strain>
    </source>
</reference>
<sequence length="308" mass="34950">MNHDQKLIGDTLRNLPQPPGKVQLMHVYVDGTLRNFRTKDRTWPSKEVKVDDLELLEFCGSATDFDVGDLADYYAKPIKFYNDPFRGGNNKLVFCETYSREGLPTFANNRYRLGAAKNSLEHRIQNYTFQQSYTITRKNGKLLSYNNSAYDSDSKADFCCGREIDQAFYKACLYAGVNLTSSECVDSLGKWQFTIGPLSEVDMCDDVWMSRFLLTRVAEDFGVVANFETSKTNGVTPNSSALLLKTDTVIPDERLRIQDALLCQFILKETKHLKIQSRQHNILISDLNADIDPYSIVTKVLEALNSPS</sequence>
<dbReference type="GO" id="GO:0006542">
    <property type="term" value="P:glutamine biosynthetic process"/>
    <property type="evidence" value="ECO:0007669"/>
    <property type="project" value="InterPro"/>
</dbReference>
<dbReference type="SUPFAM" id="SSF54368">
    <property type="entry name" value="Glutamine synthetase, N-terminal domain"/>
    <property type="match status" value="1"/>
</dbReference>
<dbReference type="EMBL" id="JAFNEN010000565">
    <property type="protein sequence ID" value="KAG8180387.1"/>
    <property type="molecule type" value="Genomic_DNA"/>
</dbReference>
<comment type="caution">
    <text evidence="1">The sequence shown here is derived from an EMBL/GenBank/DDBJ whole genome shotgun (WGS) entry which is preliminary data.</text>
</comment>
<dbReference type="InterPro" id="IPR050292">
    <property type="entry name" value="Glutamine_Synthetase"/>
</dbReference>
<gene>
    <name evidence="1" type="ORF">JTE90_025437</name>
</gene>
<dbReference type="GO" id="GO:0004356">
    <property type="term" value="F:glutamine synthetase activity"/>
    <property type="evidence" value="ECO:0007669"/>
    <property type="project" value="InterPro"/>
</dbReference>
<evidence type="ECO:0000313" key="2">
    <source>
        <dbReference type="Proteomes" id="UP000827092"/>
    </source>
</evidence>
<dbReference type="SUPFAM" id="SSF55931">
    <property type="entry name" value="Glutamine synthetase/guanido kinase"/>
    <property type="match status" value="1"/>
</dbReference>
<dbReference type="InterPro" id="IPR036651">
    <property type="entry name" value="Gln_synt_N_sf"/>
</dbReference>
<evidence type="ECO:0000313" key="1">
    <source>
        <dbReference type="EMBL" id="KAG8180387.1"/>
    </source>
</evidence>
<accession>A0AAV6U744</accession>
<dbReference type="PANTHER" id="PTHR20852">
    <property type="entry name" value="GLUTAMINE SYNTHETASE"/>
    <property type="match status" value="1"/>
</dbReference>
<dbReference type="PANTHER" id="PTHR20852:SF57">
    <property type="entry name" value="GLUTAMINE SYNTHETASE 2 CYTOPLASMIC"/>
    <property type="match status" value="1"/>
</dbReference>
<dbReference type="InterPro" id="IPR014746">
    <property type="entry name" value="Gln_synth/guanido_kin_cat_dom"/>
</dbReference>
<keyword evidence="2" id="KW-1185">Reference proteome</keyword>
<dbReference type="Gene3D" id="3.10.20.70">
    <property type="entry name" value="Glutamine synthetase, N-terminal domain"/>
    <property type="match status" value="1"/>
</dbReference>
<evidence type="ECO:0008006" key="3">
    <source>
        <dbReference type="Google" id="ProtNLM"/>
    </source>
</evidence>
<dbReference type="Proteomes" id="UP000827092">
    <property type="component" value="Unassembled WGS sequence"/>
</dbReference>
<organism evidence="1 2">
    <name type="scientific">Oedothorax gibbosus</name>
    <dbReference type="NCBI Taxonomy" id="931172"/>
    <lineage>
        <taxon>Eukaryota</taxon>
        <taxon>Metazoa</taxon>
        <taxon>Ecdysozoa</taxon>
        <taxon>Arthropoda</taxon>
        <taxon>Chelicerata</taxon>
        <taxon>Arachnida</taxon>
        <taxon>Araneae</taxon>
        <taxon>Araneomorphae</taxon>
        <taxon>Entelegynae</taxon>
        <taxon>Araneoidea</taxon>
        <taxon>Linyphiidae</taxon>
        <taxon>Erigoninae</taxon>
        <taxon>Oedothorax</taxon>
    </lineage>
</organism>
<protein>
    <recommendedName>
        <fullName evidence="3">Glutamine synthetase</fullName>
    </recommendedName>
</protein>
<name>A0AAV6U744_9ARAC</name>
<dbReference type="GO" id="GO:0005737">
    <property type="term" value="C:cytoplasm"/>
    <property type="evidence" value="ECO:0007669"/>
    <property type="project" value="TreeGrafter"/>
</dbReference>
<dbReference type="AlphaFoldDB" id="A0AAV6U744"/>
<proteinExistence type="predicted"/>
<dbReference type="Gene3D" id="3.30.590.10">
    <property type="entry name" value="Glutamine synthetase/guanido kinase, catalytic domain"/>
    <property type="match status" value="1"/>
</dbReference>